<dbReference type="AlphaFoldDB" id="A0A3D8IVI6"/>
<dbReference type="NCBIfam" id="TIGR00067">
    <property type="entry name" value="glut_race"/>
    <property type="match status" value="1"/>
</dbReference>
<sequence length="250" mass="27499">MRVGIFDSGIGGVSVLKSLLDAKLFEEIIYYGDTARVPYGTKDKETIIAYSLQALDFFIPFELDLLIIACNTVSAYALEILRQKAPYPVIGVIEAGVLALQNKVSNKDSSILVLATQATTNSQAYPNALKALGYEHIQAIATTLFVPLVEEGIYEGEILEATLKYYFHSITTPPKAIILGCTHYPFISKAISKYFKEKSLLIHSGEAILQQLKSTLSLSPHNKEAKLSFYSSQNNLSLQVQALSLLSQRS</sequence>
<organism evidence="8 9">
    <name type="scientific">Helicobacter cholecystus</name>
    <dbReference type="NCBI Taxonomy" id="45498"/>
    <lineage>
        <taxon>Bacteria</taxon>
        <taxon>Pseudomonadati</taxon>
        <taxon>Campylobacterota</taxon>
        <taxon>Epsilonproteobacteria</taxon>
        <taxon>Campylobacterales</taxon>
        <taxon>Helicobacteraceae</taxon>
        <taxon>Helicobacter</taxon>
    </lineage>
</organism>
<keyword evidence="4 7" id="KW-0573">Peptidoglycan synthesis</keyword>
<evidence type="ECO:0000313" key="8">
    <source>
        <dbReference type="EMBL" id="RDU69289.1"/>
    </source>
</evidence>
<feature type="binding site" evidence="7">
    <location>
        <begin position="182"/>
        <end position="183"/>
    </location>
    <ligand>
        <name>substrate</name>
    </ligand>
</feature>
<dbReference type="Gene3D" id="3.40.50.1860">
    <property type="match status" value="2"/>
</dbReference>
<dbReference type="GO" id="GO:0008881">
    <property type="term" value="F:glutamate racemase activity"/>
    <property type="evidence" value="ECO:0007669"/>
    <property type="project" value="UniProtKB-UniRule"/>
</dbReference>
<keyword evidence="3 7" id="KW-0133">Cell shape</keyword>
<keyword evidence="9" id="KW-1185">Reference proteome</keyword>
<dbReference type="RefSeq" id="WP_104725127.1">
    <property type="nucleotide sequence ID" value="NZ_FZNE01000015.1"/>
</dbReference>
<dbReference type="UniPathway" id="UPA00219"/>
<protein>
    <recommendedName>
        <fullName evidence="2 7">Glutamate racemase</fullName>
        <ecNumber evidence="2 7">5.1.1.3</ecNumber>
    </recommendedName>
</protein>
<proteinExistence type="inferred from homology"/>
<evidence type="ECO:0000313" key="9">
    <source>
        <dbReference type="Proteomes" id="UP000257067"/>
    </source>
</evidence>
<dbReference type="Pfam" id="PF01177">
    <property type="entry name" value="Asp_Glu_race"/>
    <property type="match status" value="1"/>
</dbReference>
<evidence type="ECO:0000256" key="4">
    <source>
        <dbReference type="ARBA" id="ARBA00022984"/>
    </source>
</evidence>
<dbReference type="FunFam" id="3.40.50.1860:FF:000001">
    <property type="entry name" value="Glutamate racemase"/>
    <property type="match status" value="1"/>
</dbReference>
<comment type="similarity">
    <text evidence="7">Belongs to the aspartate/glutamate racemases family.</text>
</comment>
<evidence type="ECO:0000256" key="5">
    <source>
        <dbReference type="ARBA" id="ARBA00023235"/>
    </source>
</evidence>
<dbReference type="InterPro" id="IPR004391">
    <property type="entry name" value="Glu_race"/>
</dbReference>
<dbReference type="InterPro" id="IPR001920">
    <property type="entry name" value="Asp/Glu_race"/>
</dbReference>
<keyword evidence="6 7" id="KW-0961">Cell wall biogenesis/degradation</keyword>
<comment type="pathway">
    <text evidence="7">Cell wall biogenesis; peptidoglycan biosynthesis.</text>
</comment>
<dbReference type="PROSITE" id="PS00924">
    <property type="entry name" value="ASP_GLU_RACEMASE_2"/>
    <property type="match status" value="1"/>
</dbReference>
<name>A0A3D8IVI6_9HELI</name>
<dbReference type="InterPro" id="IPR033134">
    <property type="entry name" value="Asp/Glu_racemase_AS_2"/>
</dbReference>
<dbReference type="GO" id="GO:0071555">
    <property type="term" value="P:cell wall organization"/>
    <property type="evidence" value="ECO:0007669"/>
    <property type="project" value="UniProtKB-KW"/>
</dbReference>
<feature type="binding site" evidence="7">
    <location>
        <begin position="7"/>
        <end position="8"/>
    </location>
    <ligand>
        <name>substrate</name>
    </ligand>
</feature>
<dbReference type="GO" id="GO:0008360">
    <property type="term" value="P:regulation of cell shape"/>
    <property type="evidence" value="ECO:0007669"/>
    <property type="project" value="UniProtKB-KW"/>
</dbReference>
<evidence type="ECO:0000256" key="1">
    <source>
        <dbReference type="ARBA" id="ARBA00001602"/>
    </source>
</evidence>
<reference evidence="8 9" key="1">
    <citation type="submission" date="2018-04" db="EMBL/GenBank/DDBJ databases">
        <title>Novel Campyloabacter and Helicobacter Species and Strains.</title>
        <authorList>
            <person name="Mannion A.J."/>
            <person name="Shen Z."/>
            <person name="Fox J.G."/>
        </authorList>
    </citation>
    <scope>NUCLEOTIDE SEQUENCE [LARGE SCALE GENOMIC DNA]</scope>
    <source>
        <strain evidence="8 9">ATCC 700242</strain>
    </source>
</reference>
<accession>A0A3D8IVI6</accession>
<comment type="catalytic activity">
    <reaction evidence="1 7">
        <text>L-glutamate = D-glutamate</text>
        <dbReference type="Rhea" id="RHEA:12813"/>
        <dbReference type="ChEBI" id="CHEBI:29985"/>
        <dbReference type="ChEBI" id="CHEBI:29986"/>
        <dbReference type="EC" id="5.1.1.3"/>
    </reaction>
</comment>
<dbReference type="HAMAP" id="MF_00258">
    <property type="entry name" value="Glu_racemase"/>
    <property type="match status" value="1"/>
</dbReference>
<comment type="function">
    <text evidence="7">Provides the (R)-glutamate required for cell wall biosynthesis.</text>
</comment>
<dbReference type="PANTHER" id="PTHR21198:SF2">
    <property type="entry name" value="GLUTAMATE RACEMASE"/>
    <property type="match status" value="1"/>
</dbReference>
<evidence type="ECO:0000256" key="2">
    <source>
        <dbReference type="ARBA" id="ARBA00013090"/>
    </source>
</evidence>
<gene>
    <name evidence="7" type="primary">murI</name>
    <name evidence="8" type="ORF">CQA62_03890</name>
</gene>
<feature type="binding site" evidence="7">
    <location>
        <begin position="71"/>
        <end position="72"/>
    </location>
    <ligand>
        <name>substrate</name>
    </ligand>
</feature>
<dbReference type="OrthoDB" id="9801055at2"/>
<evidence type="ECO:0000256" key="6">
    <source>
        <dbReference type="ARBA" id="ARBA00023316"/>
    </source>
</evidence>
<feature type="binding site" evidence="7">
    <location>
        <begin position="39"/>
        <end position="40"/>
    </location>
    <ligand>
        <name>substrate</name>
    </ligand>
</feature>
<dbReference type="PANTHER" id="PTHR21198">
    <property type="entry name" value="GLUTAMATE RACEMASE"/>
    <property type="match status" value="1"/>
</dbReference>
<dbReference type="EC" id="5.1.1.3" evidence="2 7"/>
<dbReference type="SUPFAM" id="SSF53681">
    <property type="entry name" value="Aspartate/glutamate racemase"/>
    <property type="match status" value="2"/>
</dbReference>
<feature type="active site" description="Proton donor/acceptor" evidence="7">
    <location>
        <position position="181"/>
    </location>
</feature>
<evidence type="ECO:0000256" key="7">
    <source>
        <dbReference type="HAMAP-Rule" id="MF_00258"/>
    </source>
</evidence>
<comment type="caution">
    <text evidence="8">The sequence shown here is derived from an EMBL/GenBank/DDBJ whole genome shotgun (WGS) entry which is preliminary data.</text>
</comment>
<dbReference type="EMBL" id="NXLU01000003">
    <property type="protein sequence ID" value="RDU69289.1"/>
    <property type="molecule type" value="Genomic_DNA"/>
</dbReference>
<dbReference type="InterPro" id="IPR015942">
    <property type="entry name" value="Asp/Glu/hydantoin_racemase"/>
</dbReference>
<dbReference type="Proteomes" id="UP000257067">
    <property type="component" value="Unassembled WGS sequence"/>
</dbReference>
<evidence type="ECO:0000256" key="3">
    <source>
        <dbReference type="ARBA" id="ARBA00022960"/>
    </source>
</evidence>
<dbReference type="GO" id="GO:0009252">
    <property type="term" value="P:peptidoglycan biosynthetic process"/>
    <property type="evidence" value="ECO:0007669"/>
    <property type="project" value="UniProtKB-UniRule"/>
</dbReference>
<feature type="active site" description="Proton donor/acceptor" evidence="7">
    <location>
        <position position="70"/>
    </location>
</feature>
<keyword evidence="5 7" id="KW-0413">Isomerase</keyword>